<evidence type="ECO:0000313" key="5">
    <source>
        <dbReference type="Proteomes" id="UP001595957"/>
    </source>
</evidence>
<dbReference type="InterPro" id="IPR012373">
    <property type="entry name" value="Ferrdict_sens_TM"/>
</dbReference>
<dbReference type="InterPro" id="IPR032623">
    <property type="entry name" value="FecR_N"/>
</dbReference>
<protein>
    <submittedName>
        <fullName evidence="4">FecR family protein</fullName>
    </submittedName>
</protein>
<reference evidence="5" key="1">
    <citation type="journal article" date="2019" name="Int. J. Syst. Evol. Microbiol.">
        <title>The Global Catalogue of Microorganisms (GCM) 10K type strain sequencing project: providing services to taxonomists for standard genome sequencing and annotation.</title>
        <authorList>
            <consortium name="The Broad Institute Genomics Platform"/>
            <consortium name="The Broad Institute Genome Sequencing Center for Infectious Disease"/>
            <person name="Wu L."/>
            <person name="Ma J."/>
        </authorList>
    </citation>
    <scope>NUCLEOTIDE SEQUENCE [LARGE SCALE GENOMIC DNA]</scope>
    <source>
        <strain evidence="5">NBRC 103632</strain>
    </source>
</reference>
<feature type="domain" description="FecR N-terminal" evidence="3">
    <location>
        <begin position="17"/>
        <end position="56"/>
    </location>
</feature>
<accession>A0ABV9F2M3</accession>
<dbReference type="Pfam" id="PF04773">
    <property type="entry name" value="FecR"/>
    <property type="match status" value="1"/>
</dbReference>
<name>A0ABV9F2M3_9SPHN</name>
<dbReference type="Proteomes" id="UP001595957">
    <property type="component" value="Unassembled WGS sequence"/>
</dbReference>
<evidence type="ECO:0000259" key="3">
    <source>
        <dbReference type="Pfam" id="PF16220"/>
    </source>
</evidence>
<organism evidence="4 5">
    <name type="scientific">Sphingobium tyrosinilyticum</name>
    <dbReference type="NCBI Taxonomy" id="2715436"/>
    <lineage>
        <taxon>Bacteria</taxon>
        <taxon>Pseudomonadati</taxon>
        <taxon>Pseudomonadota</taxon>
        <taxon>Alphaproteobacteria</taxon>
        <taxon>Sphingomonadales</taxon>
        <taxon>Sphingomonadaceae</taxon>
        <taxon>Sphingobium</taxon>
    </lineage>
</organism>
<dbReference type="RefSeq" id="WP_066523538.1">
    <property type="nucleotide sequence ID" value="NZ_JBHSFZ010000064.1"/>
</dbReference>
<gene>
    <name evidence="4" type="ORF">ACFO3E_18505</name>
</gene>
<proteinExistence type="predicted"/>
<keyword evidence="1" id="KW-0472">Membrane</keyword>
<keyword evidence="1" id="KW-0812">Transmembrane</keyword>
<dbReference type="Pfam" id="PF16220">
    <property type="entry name" value="DUF4880"/>
    <property type="match status" value="1"/>
</dbReference>
<feature type="transmembrane region" description="Helical" evidence="1">
    <location>
        <begin position="92"/>
        <end position="114"/>
    </location>
</feature>
<evidence type="ECO:0000259" key="2">
    <source>
        <dbReference type="Pfam" id="PF04773"/>
    </source>
</evidence>
<dbReference type="PIRSF" id="PIRSF018266">
    <property type="entry name" value="FecR"/>
    <property type="match status" value="1"/>
</dbReference>
<dbReference type="PANTHER" id="PTHR30273">
    <property type="entry name" value="PERIPLASMIC SIGNAL SENSOR AND SIGMA FACTOR ACTIVATOR FECR-RELATED"/>
    <property type="match status" value="1"/>
</dbReference>
<feature type="domain" description="FecR protein" evidence="2">
    <location>
        <begin position="118"/>
        <end position="210"/>
    </location>
</feature>
<dbReference type="Gene3D" id="2.60.120.1440">
    <property type="match status" value="1"/>
</dbReference>
<evidence type="ECO:0000256" key="1">
    <source>
        <dbReference type="SAM" id="Phobius"/>
    </source>
</evidence>
<keyword evidence="1" id="KW-1133">Transmembrane helix</keyword>
<dbReference type="PANTHER" id="PTHR30273:SF2">
    <property type="entry name" value="PROTEIN FECR"/>
    <property type="match status" value="1"/>
</dbReference>
<sequence length="337" mass="36832">MQASGPGSSSRDEIEAEAARLLARLNSDPSPEDEAALCAWVEADPRHAVAFARAEAAWEAAERLKSAAAEVTLPPMAEIVSEEQQRRLSRNIMIAAAVALVLFILAAIVTVQTFNDVDRYETRIGEIRTIALADGSRLHLNSDSAAEVRFTKNGRKVRLLKGEASFDVTHDPQRAFEVEARSALVRTIGTSFNLRLRPALIELTVTQGAVTVRCGNHSPRRVSAGNGAVLQPRSLVLTHLDPRVIRQRTAWRRKLVHLEGETIEQAAGEFNRYRAAPILIGDPRVSSLRIGGQFHIADSGKFLSALQSRLPVRIVDGEDGSVMLLYRDLPARANSGN</sequence>
<dbReference type="EMBL" id="JBHSFZ010000064">
    <property type="protein sequence ID" value="MFC4596145.1"/>
    <property type="molecule type" value="Genomic_DNA"/>
</dbReference>
<comment type="caution">
    <text evidence="4">The sequence shown here is derived from an EMBL/GenBank/DDBJ whole genome shotgun (WGS) entry which is preliminary data.</text>
</comment>
<keyword evidence="5" id="KW-1185">Reference proteome</keyword>
<evidence type="ECO:0000313" key="4">
    <source>
        <dbReference type="EMBL" id="MFC4596145.1"/>
    </source>
</evidence>
<dbReference type="InterPro" id="IPR006860">
    <property type="entry name" value="FecR"/>
</dbReference>